<comment type="caution">
    <text evidence="1">The sequence shown here is derived from an EMBL/GenBank/DDBJ whole genome shotgun (WGS) entry which is preliminary data.</text>
</comment>
<reference evidence="1 2" key="1">
    <citation type="submission" date="2020-02" db="EMBL/GenBank/DDBJ databases">
        <title>Draft genome sequence of Haematococcus lacustris strain NIES-144.</title>
        <authorList>
            <person name="Morimoto D."/>
            <person name="Nakagawa S."/>
            <person name="Yoshida T."/>
            <person name="Sawayama S."/>
        </authorList>
    </citation>
    <scope>NUCLEOTIDE SEQUENCE [LARGE SCALE GENOMIC DNA]</scope>
    <source>
        <strain evidence="1 2">NIES-144</strain>
    </source>
</reference>
<protein>
    <submittedName>
        <fullName evidence="1">Uncharacterized protein</fullName>
    </submittedName>
</protein>
<name>A0A699ZT97_HAELA</name>
<evidence type="ECO:0000313" key="1">
    <source>
        <dbReference type="EMBL" id="GFH26087.1"/>
    </source>
</evidence>
<organism evidence="1 2">
    <name type="scientific">Haematococcus lacustris</name>
    <name type="common">Green alga</name>
    <name type="synonym">Haematococcus pluvialis</name>
    <dbReference type="NCBI Taxonomy" id="44745"/>
    <lineage>
        <taxon>Eukaryota</taxon>
        <taxon>Viridiplantae</taxon>
        <taxon>Chlorophyta</taxon>
        <taxon>core chlorophytes</taxon>
        <taxon>Chlorophyceae</taxon>
        <taxon>CS clade</taxon>
        <taxon>Chlamydomonadales</taxon>
        <taxon>Haematococcaceae</taxon>
        <taxon>Haematococcus</taxon>
    </lineage>
</organism>
<keyword evidence="2" id="KW-1185">Reference proteome</keyword>
<dbReference type="EMBL" id="BLLF01003017">
    <property type="protein sequence ID" value="GFH26087.1"/>
    <property type="molecule type" value="Genomic_DNA"/>
</dbReference>
<accession>A0A699ZT97</accession>
<evidence type="ECO:0000313" key="2">
    <source>
        <dbReference type="Proteomes" id="UP000485058"/>
    </source>
</evidence>
<sequence length="138" mass="15093">MDIYGAMVMSKVGALLWSGWRKEMALPIQQLCKTISDIFNNTLETQDSSYLEADSFVAASTADTDNFIVTIICSCGYPETEVLLKARELSHAIKLLFGMHISSLGRQQAAQLSAGQPDLLLMLQSRSPGHVCGLLQLL</sequence>
<gene>
    <name evidence="1" type="ORF">HaLaN_24174</name>
</gene>
<proteinExistence type="predicted"/>
<dbReference type="Proteomes" id="UP000485058">
    <property type="component" value="Unassembled WGS sequence"/>
</dbReference>
<dbReference type="AlphaFoldDB" id="A0A699ZT97"/>